<name>A0A2V4NQZ1_9ACTN</name>
<evidence type="ECO:0000313" key="3">
    <source>
        <dbReference type="Proteomes" id="UP000248039"/>
    </source>
</evidence>
<evidence type="ECO:0008006" key="4">
    <source>
        <dbReference type="Google" id="ProtNLM"/>
    </source>
</evidence>
<evidence type="ECO:0000313" key="2">
    <source>
        <dbReference type="EMBL" id="PYC85370.1"/>
    </source>
</evidence>
<dbReference type="EMBL" id="PYBW01000022">
    <property type="protein sequence ID" value="PYC85370.1"/>
    <property type="molecule type" value="Genomic_DNA"/>
</dbReference>
<gene>
    <name evidence="2" type="ORF">C7C46_06385</name>
</gene>
<protein>
    <recommendedName>
        <fullName evidence="4">FxsC protein</fullName>
    </recommendedName>
</protein>
<reference evidence="2 3" key="1">
    <citation type="submission" date="2018-03" db="EMBL/GenBank/DDBJ databases">
        <title>Bioinformatic expansion and discovery of thiopeptide antibiotics.</title>
        <authorList>
            <person name="Schwalen C.J."/>
            <person name="Hudson G.A."/>
            <person name="Mitchell D.A."/>
        </authorList>
    </citation>
    <scope>NUCLEOTIDE SEQUENCE [LARGE SCALE GENOMIC DNA]</scope>
    <source>
        <strain evidence="2 3">ATCC 21389</strain>
    </source>
</reference>
<dbReference type="InterPro" id="IPR047603">
    <property type="entry name" value="FxsC_N"/>
</dbReference>
<dbReference type="InterPro" id="IPR035897">
    <property type="entry name" value="Toll_tir_struct_dom_sf"/>
</dbReference>
<sequence length="495" mass="54437">MIRVGRALFPPGSRSSYTGTLPEGASAGRAGGGCVNDADGGRRASAKPHFFISYAHMPSVGSRNPNLRVGQFYEDLCEAVLQLTPLPTAEPVGFMDETMHQGDNWALKISEALATCRVFVPLYHPRLFRSTPCGQEWYTFAQRAANAPGGAAHNTAIVPVLWVGMRDAALPPVASAVQYNHSSFPRAYTEDGLYALMAQSHNHGLYEKVVYKLARRIVEVALETVVPVVEPVDFTTNPSAFPGRSPADELTIAVLAFKDSEVPEHRDTAWYGARRTDWQPYTRGGDSPLAETAAQLARQCDLNPTVHEFDARAEHLMELERPQGPGVLLLDRWVLQDPQRAALVSEFARRNPAWVTVVEPWNRDDPQCTGQTRTMTELTDRILHRRSSRPSFRAVAGDGEDPEGVPTARDFGLAFQHAAIRAQRAFKERHLPRSPGSDQPPGSGPAPGRGADRPRLREAFGAPRPPAGYHRGEDEYDDRDDHEDHDSTGGGEDEL</sequence>
<organism evidence="2 3">
    <name type="scientific">Streptomyces tateyamensis</name>
    <dbReference type="NCBI Taxonomy" id="565073"/>
    <lineage>
        <taxon>Bacteria</taxon>
        <taxon>Bacillati</taxon>
        <taxon>Actinomycetota</taxon>
        <taxon>Actinomycetes</taxon>
        <taxon>Kitasatosporales</taxon>
        <taxon>Streptomycetaceae</taxon>
        <taxon>Streptomyces</taxon>
    </lineage>
</organism>
<comment type="caution">
    <text evidence="2">The sequence shown here is derived from an EMBL/GenBank/DDBJ whole genome shotgun (WGS) entry which is preliminary data.</text>
</comment>
<dbReference type="NCBIfam" id="TIGR04276">
    <property type="entry name" value="FxsC_Cterm"/>
    <property type="match status" value="1"/>
</dbReference>
<feature type="region of interest" description="Disordered" evidence="1">
    <location>
        <begin position="430"/>
        <end position="495"/>
    </location>
</feature>
<feature type="region of interest" description="Disordered" evidence="1">
    <location>
        <begin position="386"/>
        <end position="408"/>
    </location>
</feature>
<dbReference type="OrthoDB" id="9150238at2"/>
<feature type="compositionally biased region" description="Low complexity" evidence="1">
    <location>
        <begin position="433"/>
        <end position="449"/>
    </location>
</feature>
<proteinExistence type="predicted"/>
<dbReference type="Gene3D" id="3.40.50.10140">
    <property type="entry name" value="Toll/interleukin-1 receptor homology (TIR) domain"/>
    <property type="match status" value="1"/>
</dbReference>
<dbReference type="Proteomes" id="UP000248039">
    <property type="component" value="Unassembled WGS sequence"/>
</dbReference>
<evidence type="ECO:0000256" key="1">
    <source>
        <dbReference type="SAM" id="MobiDB-lite"/>
    </source>
</evidence>
<feature type="region of interest" description="Disordered" evidence="1">
    <location>
        <begin position="1"/>
        <end position="31"/>
    </location>
</feature>
<keyword evidence="3" id="KW-1185">Reference proteome</keyword>
<accession>A0A2V4NQZ1</accession>
<dbReference type="NCBIfam" id="NF040588">
    <property type="entry name" value="FxsC_Nterm"/>
    <property type="match status" value="1"/>
</dbReference>
<dbReference type="AlphaFoldDB" id="A0A2V4NQZ1"/>
<dbReference type="InterPro" id="IPR026367">
    <property type="entry name" value="FxsC_C"/>
</dbReference>